<dbReference type="Proteomes" id="UP001234297">
    <property type="component" value="Chromosome 8"/>
</dbReference>
<organism evidence="1 2">
    <name type="scientific">Persea americana</name>
    <name type="common">Avocado</name>
    <dbReference type="NCBI Taxonomy" id="3435"/>
    <lineage>
        <taxon>Eukaryota</taxon>
        <taxon>Viridiplantae</taxon>
        <taxon>Streptophyta</taxon>
        <taxon>Embryophyta</taxon>
        <taxon>Tracheophyta</taxon>
        <taxon>Spermatophyta</taxon>
        <taxon>Magnoliopsida</taxon>
        <taxon>Magnoliidae</taxon>
        <taxon>Laurales</taxon>
        <taxon>Lauraceae</taxon>
        <taxon>Persea</taxon>
    </lineage>
</organism>
<keyword evidence="2" id="KW-1185">Reference proteome</keyword>
<protein>
    <submittedName>
        <fullName evidence="1">Uncharacterized protein</fullName>
    </submittedName>
</protein>
<name>A0ACC2LFD5_PERAE</name>
<reference evidence="1 2" key="1">
    <citation type="journal article" date="2022" name="Hortic Res">
        <title>A haplotype resolved chromosomal level avocado genome allows analysis of novel avocado genes.</title>
        <authorList>
            <person name="Nath O."/>
            <person name="Fletcher S.J."/>
            <person name="Hayward A."/>
            <person name="Shaw L.M."/>
            <person name="Masouleh A.K."/>
            <person name="Furtado A."/>
            <person name="Henry R.J."/>
            <person name="Mitter N."/>
        </authorList>
    </citation>
    <scope>NUCLEOTIDE SEQUENCE [LARGE SCALE GENOMIC DNA]</scope>
    <source>
        <strain evidence="2">cv. Hass</strain>
    </source>
</reference>
<accession>A0ACC2LFD5</accession>
<sequence>MPVAIVMLLVVAGFVSAGRFVAAALSVLVWIHSYETGKHPSASEQLYQATKALKHKAKAMKDKVRENGRHMQNMAREVTLFVSFFCGTSVRGELLYLCTCMCVVCKCL</sequence>
<gene>
    <name evidence="1" type="ORF">MRB53_025492</name>
</gene>
<dbReference type="EMBL" id="CM056816">
    <property type="protein sequence ID" value="KAJ8632156.1"/>
    <property type="molecule type" value="Genomic_DNA"/>
</dbReference>
<comment type="caution">
    <text evidence="1">The sequence shown here is derived from an EMBL/GenBank/DDBJ whole genome shotgun (WGS) entry which is preliminary data.</text>
</comment>
<evidence type="ECO:0000313" key="1">
    <source>
        <dbReference type="EMBL" id="KAJ8632156.1"/>
    </source>
</evidence>
<evidence type="ECO:0000313" key="2">
    <source>
        <dbReference type="Proteomes" id="UP001234297"/>
    </source>
</evidence>
<proteinExistence type="predicted"/>